<proteinExistence type="inferred from homology"/>
<protein>
    <submittedName>
        <fullName evidence="8">GtrA family protein</fullName>
    </submittedName>
</protein>
<keyword evidence="4 6" id="KW-1133">Transmembrane helix</keyword>
<dbReference type="Proteomes" id="UP001385892">
    <property type="component" value="Unassembled WGS sequence"/>
</dbReference>
<feature type="transmembrane region" description="Helical" evidence="6">
    <location>
        <begin position="75"/>
        <end position="97"/>
    </location>
</feature>
<dbReference type="InterPro" id="IPR051401">
    <property type="entry name" value="GtrA_CellWall_Glycosyl"/>
</dbReference>
<keyword evidence="3 6" id="KW-0812">Transmembrane</keyword>
<dbReference type="InterPro" id="IPR007267">
    <property type="entry name" value="GtrA_DPMS_TM"/>
</dbReference>
<dbReference type="RefSeq" id="WP_340340297.1">
    <property type="nucleotide sequence ID" value="NZ_JBBKZT010000001.1"/>
</dbReference>
<evidence type="ECO:0000256" key="3">
    <source>
        <dbReference type="ARBA" id="ARBA00022692"/>
    </source>
</evidence>
<evidence type="ECO:0000259" key="7">
    <source>
        <dbReference type="Pfam" id="PF04138"/>
    </source>
</evidence>
<comment type="subcellular location">
    <subcellularLocation>
        <location evidence="1">Membrane</location>
        <topology evidence="1">Multi-pass membrane protein</topology>
    </subcellularLocation>
</comment>
<evidence type="ECO:0000313" key="9">
    <source>
        <dbReference type="Proteomes" id="UP001385892"/>
    </source>
</evidence>
<feature type="transmembrane region" description="Helical" evidence="6">
    <location>
        <begin position="36"/>
        <end position="54"/>
    </location>
</feature>
<evidence type="ECO:0000256" key="4">
    <source>
        <dbReference type="ARBA" id="ARBA00022989"/>
    </source>
</evidence>
<evidence type="ECO:0000256" key="6">
    <source>
        <dbReference type="SAM" id="Phobius"/>
    </source>
</evidence>
<feature type="transmembrane region" description="Helical" evidence="6">
    <location>
        <begin position="103"/>
        <end position="126"/>
    </location>
</feature>
<evidence type="ECO:0000256" key="2">
    <source>
        <dbReference type="ARBA" id="ARBA00009399"/>
    </source>
</evidence>
<gene>
    <name evidence="8" type="ORF">WKW82_00510</name>
</gene>
<sequence length="133" mass="14446">MKGGARSFAWFVVAGVLGLVVDIVVLYLLAPLFGWYAARVLSFLSAATATWLVNRNYAFADAAPHSSLLREYLSYLTAMLGGAAVNYTVYVLTLHWLEGEWVAALGVALGSLSGLTVNFLSARYLVFKAHRGR</sequence>
<keyword evidence="5 6" id="KW-0472">Membrane</keyword>
<evidence type="ECO:0000313" key="8">
    <source>
        <dbReference type="EMBL" id="MEJ8845111.1"/>
    </source>
</evidence>
<comment type="similarity">
    <text evidence="2">Belongs to the GtrA family.</text>
</comment>
<dbReference type="Pfam" id="PF04138">
    <property type="entry name" value="GtrA_DPMS_TM"/>
    <property type="match status" value="1"/>
</dbReference>
<accession>A0ABU8WC77</accession>
<evidence type="ECO:0000256" key="1">
    <source>
        <dbReference type="ARBA" id="ARBA00004141"/>
    </source>
</evidence>
<dbReference type="PANTHER" id="PTHR38459">
    <property type="entry name" value="PROPHAGE BACTOPRENOL-LINKED GLUCOSE TRANSLOCASE HOMOLOG"/>
    <property type="match status" value="1"/>
</dbReference>
<feature type="domain" description="GtrA/DPMS transmembrane" evidence="7">
    <location>
        <begin position="11"/>
        <end position="127"/>
    </location>
</feature>
<dbReference type="EMBL" id="JBBKZT010000001">
    <property type="protein sequence ID" value="MEJ8845111.1"/>
    <property type="molecule type" value="Genomic_DNA"/>
</dbReference>
<feature type="transmembrane region" description="Helical" evidence="6">
    <location>
        <begin position="7"/>
        <end position="30"/>
    </location>
</feature>
<organism evidence="8 9">
    <name type="scientific">Variovorax rhizosphaerae</name>
    <dbReference type="NCBI Taxonomy" id="1836200"/>
    <lineage>
        <taxon>Bacteria</taxon>
        <taxon>Pseudomonadati</taxon>
        <taxon>Pseudomonadota</taxon>
        <taxon>Betaproteobacteria</taxon>
        <taxon>Burkholderiales</taxon>
        <taxon>Comamonadaceae</taxon>
        <taxon>Variovorax</taxon>
    </lineage>
</organism>
<reference evidence="8 9" key="1">
    <citation type="submission" date="2024-03" db="EMBL/GenBank/DDBJ databases">
        <title>Novel species of the genus Variovorax.</title>
        <authorList>
            <person name="Liu Q."/>
            <person name="Xin Y.-H."/>
        </authorList>
    </citation>
    <scope>NUCLEOTIDE SEQUENCE [LARGE SCALE GENOMIC DNA]</scope>
    <source>
        <strain evidence="8 9">KACC 18900</strain>
    </source>
</reference>
<evidence type="ECO:0000256" key="5">
    <source>
        <dbReference type="ARBA" id="ARBA00023136"/>
    </source>
</evidence>
<name>A0ABU8WC77_9BURK</name>
<keyword evidence="9" id="KW-1185">Reference proteome</keyword>
<comment type="caution">
    <text evidence="8">The sequence shown here is derived from an EMBL/GenBank/DDBJ whole genome shotgun (WGS) entry which is preliminary data.</text>
</comment>
<dbReference type="PANTHER" id="PTHR38459:SF1">
    <property type="entry name" value="PROPHAGE BACTOPRENOL-LINKED GLUCOSE TRANSLOCASE HOMOLOG"/>
    <property type="match status" value="1"/>
</dbReference>